<accession>A0A7W4Z3T9</accession>
<proteinExistence type="predicted"/>
<dbReference type="EMBL" id="JACHWR010000003">
    <property type="protein sequence ID" value="MBB3044191.1"/>
    <property type="molecule type" value="Genomic_DNA"/>
</dbReference>
<name>A0A7W4Z3T9_9ACTN</name>
<gene>
    <name evidence="1" type="ORF">FHU40_004028</name>
</gene>
<dbReference type="Proteomes" id="UP000589626">
    <property type="component" value="Unassembled WGS sequence"/>
</dbReference>
<comment type="caution">
    <text evidence="1">The sequence shown here is derived from an EMBL/GenBank/DDBJ whole genome shotgun (WGS) entry which is preliminary data.</text>
</comment>
<organism evidence="1 2">
    <name type="scientific">Nocardioides soli</name>
    <dbReference type="NCBI Taxonomy" id="1036020"/>
    <lineage>
        <taxon>Bacteria</taxon>
        <taxon>Bacillati</taxon>
        <taxon>Actinomycetota</taxon>
        <taxon>Actinomycetes</taxon>
        <taxon>Propionibacteriales</taxon>
        <taxon>Nocardioidaceae</taxon>
        <taxon>Nocardioides</taxon>
    </lineage>
</organism>
<protein>
    <submittedName>
        <fullName evidence="1">ABC-type nitrate/sulfonate/bicarbonate transport system substrate-binding protein</fullName>
    </submittedName>
</protein>
<sequence>MPTHPIHHATPTTPPSEGTVVLSLQRRVISAALLVPALVLPLAACGGGSADADATPVVNQGVYTSKLPLDLPVIVAQDRGYFDDEGITVETTDIQTGTDMVTAIISGSIDVGNPATPPAITVLTQQGADVGALAGGPALDFRVLVPADADVPSGSMADRLSVLKGTTVSVIGSGTLTDWWFRDALGQAGLSDKDVQIVAANNVPSQIAAFQEGKVDAMVAFGTVPGLLGTEGTDYQVLLGIPEGDTGDTYDGYLQTFTAASHKWQDDHEDAVGKYCAAVAKAVDWLEDDANHDEAVQAMADWTQLDEAKAEALLESTDYEMKLTPKSWAAQGDTVGEASSLDFDKDVNGTCNDQFSE</sequence>
<dbReference type="PANTHER" id="PTHR30024:SF42">
    <property type="entry name" value="ALIPHATIC SULFONATES-BINDING PROTEIN-RELATED"/>
    <property type="match status" value="1"/>
</dbReference>
<reference evidence="1 2" key="1">
    <citation type="submission" date="2020-08" db="EMBL/GenBank/DDBJ databases">
        <title>Sequencing the genomes of 1000 actinobacteria strains.</title>
        <authorList>
            <person name="Klenk H.-P."/>
        </authorList>
    </citation>
    <scope>NUCLEOTIDE SEQUENCE [LARGE SCALE GENOMIC DNA]</scope>
    <source>
        <strain evidence="1 2">DSM 105498</strain>
    </source>
</reference>
<keyword evidence="2" id="KW-1185">Reference proteome</keyword>
<dbReference type="SUPFAM" id="SSF53850">
    <property type="entry name" value="Periplasmic binding protein-like II"/>
    <property type="match status" value="1"/>
</dbReference>
<dbReference type="PANTHER" id="PTHR30024">
    <property type="entry name" value="ALIPHATIC SULFONATES-BINDING PROTEIN-RELATED"/>
    <property type="match status" value="1"/>
</dbReference>
<evidence type="ECO:0000313" key="2">
    <source>
        <dbReference type="Proteomes" id="UP000589626"/>
    </source>
</evidence>
<dbReference type="Gene3D" id="3.40.190.10">
    <property type="entry name" value="Periplasmic binding protein-like II"/>
    <property type="match status" value="2"/>
</dbReference>
<dbReference type="Pfam" id="PF13379">
    <property type="entry name" value="NMT1_2"/>
    <property type="match status" value="1"/>
</dbReference>
<dbReference type="AlphaFoldDB" id="A0A7W4Z3T9"/>
<evidence type="ECO:0000313" key="1">
    <source>
        <dbReference type="EMBL" id="MBB3044191.1"/>
    </source>
</evidence>
<dbReference type="RefSeq" id="WP_183594087.1">
    <property type="nucleotide sequence ID" value="NZ_JACHWR010000003.1"/>
</dbReference>